<dbReference type="Gene3D" id="3.40.630.30">
    <property type="match status" value="1"/>
</dbReference>
<dbReference type="PANTHER" id="PTHR13355:SF11">
    <property type="entry name" value="GLUCOSAMINE 6-PHOSPHATE N-ACETYLTRANSFERASE"/>
    <property type="match status" value="1"/>
</dbReference>
<dbReference type="OrthoDB" id="10039976at2759"/>
<dbReference type="GO" id="GO:0004343">
    <property type="term" value="F:glucosamine 6-phosphate N-acetyltransferase activity"/>
    <property type="evidence" value="ECO:0007669"/>
    <property type="project" value="UniProtKB-UniRule"/>
</dbReference>
<dbReference type="HOGENOM" id="CLU_072095_0_1_1"/>
<dbReference type="VEuPathDB" id="FungiDB:PV08_11552"/>
<dbReference type="EMBL" id="KN847500">
    <property type="protein sequence ID" value="KIW10588.1"/>
    <property type="molecule type" value="Genomic_DNA"/>
</dbReference>
<dbReference type="FunFam" id="3.40.630.30:FF:000048">
    <property type="entry name" value="Glucosamine 6-phosphate N-acetyltransferase"/>
    <property type="match status" value="1"/>
</dbReference>
<keyword evidence="7 8" id="KW-0012">Acyltransferase</keyword>
<organism evidence="10 11">
    <name type="scientific">Exophiala spinifera</name>
    <dbReference type="NCBI Taxonomy" id="91928"/>
    <lineage>
        <taxon>Eukaryota</taxon>
        <taxon>Fungi</taxon>
        <taxon>Dikarya</taxon>
        <taxon>Ascomycota</taxon>
        <taxon>Pezizomycotina</taxon>
        <taxon>Eurotiomycetes</taxon>
        <taxon>Chaetothyriomycetidae</taxon>
        <taxon>Chaetothyriales</taxon>
        <taxon>Herpotrichiellaceae</taxon>
        <taxon>Exophiala</taxon>
    </lineage>
</organism>
<evidence type="ECO:0000256" key="7">
    <source>
        <dbReference type="ARBA" id="ARBA00023315"/>
    </source>
</evidence>
<gene>
    <name evidence="10" type="ORF">PV08_11552</name>
</gene>
<name>A0A0D2AV55_9EURO</name>
<comment type="pathway">
    <text evidence="8">Nucleotide-sugar biosynthesis; UDP-N-acetyl-alpha-D-glucosamine biosynthesis; N-acetyl-alpha-D-glucosamine 1-phosphate from alpha-D-glucosamine 6-phosphate (route I): step 1/2.</text>
</comment>
<feature type="domain" description="N-acetyltransferase" evidence="9">
    <location>
        <begin position="25"/>
        <end position="177"/>
    </location>
</feature>
<comment type="similarity">
    <text evidence="8">Belongs to the acetyltransferase family. GNA1 subfamily.</text>
</comment>
<dbReference type="Pfam" id="PF00583">
    <property type="entry name" value="Acetyltransf_1"/>
    <property type="match status" value="1"/>
</dbReference>
<accession>A0A0D2AV55</accession>
<dbReference type="GeneID" id="27338635"/>
<protein>
    <recommendedName>
        <fullName evidence="8">Glucosamine 6-phosphate N-acetyltransferase</fullName>
        <ecNumber evidence="8">2.3.1.4</ecNumber>
    </recommendedName>
</protein>
<dbReference type="PANTHER" id="PTHR13355">
    <property type="entry name" value="GLUCOSAMINE 6-PHOSPHATE N-ACETYLTRANSFERASE"/>
    <property type="match status" value="1"/>
</dbReference>
<dbReference type="SUPFAM" id="SSF55729">
    <property type="entry name" value="Acyl-CoA N-acyltransferases (Nat)"/>
    <property type="match status" value="1"/>
</dbReference>
<dbReference type="EC" id="2.3.1.4" evidence="8"/>
<evidence type="ECO:0000256" key="3">
    <source>
        <dbReference type="ARBA" id="ARBA00011738"/>
    </source>
</evidence>
<keyword evidence="4 8" id="KW-0808">Transferase</keyword>
<keyword evidence="6" id="KW-0472">Membrane</keyword>
<evidence type="ECO:0000256" key="1">
    <source>
        <dbReference type="ARBA" id="ARBA00004184"/>
    </source>
</evidence>
<dbReference type="InterPro" id="IPR039143">
    <property type="entry name" value="GNPNAT1-like"/>
</dbReference>
<dbReference type="AlphaFoldDB" id="A0A0D2AV55"/>
<evidence type="ECO:0000256" key="8">
    <source>
        <dbReference type="RuleBase" id="RU365086"/>
    </source>
</evidence>
<comment type="subcellular location">
    <subcellularLocation>
        <location evidence="1">Endomembrane system</location>
        <topology evidence="1">Peripheral membrane protein</topology>
    </subcellularLocation>
    <subcellularLocation>
        <location evidence="2">Endoplasmic reticulum membrane</location>
    </subcellularLocation>
</comment>
<evidence type="ECO:0000256" key="4">
    <source>
        <dbReference type="ARBA" id="ARBA00022679"/>
    </source>
</evidence>
<dbReference type="GO" id="GO:0006048">
    <property type="term" value="P:UDP-N-acetylglucosamine biosynthetic process"/>
    <property type="evidence" value="ECO:0007669"/>
    <property type="project" value="UniProtKB-UniRule"/>
</dbReference>
<sequence length="177" mass="20249">MTASEGLFPNSLISDEVKASLPEGYTVRSLERTDFAKGFLDCLRVLTWVGDLTEEEFYERYDEMNTQGKGTYYLIVIEYEGRIVGTGSLIVEKKFIHNRGICGHIEEVSIAKEHQGKHLGQKMLASLDSVAKSLGCYKSILDCSPQNEPFYVKCNYHNSGTEMSHYYEEWKEPYYRG</sequence>
<dbReference type="InterPro" id="IPR016181">
    <property type="entry name" value="Acyl_CoA_acyltransferase"/>
</dbReference>
<dbReference type="STRING" id="91928.A0A0D2AV55"/>
<reference evidence="10 11" key="1">
    <citation type="submission" date="2015-01" db="EMBL/GenBank/DDBJ databases">
        <title>The Genome Sequence of Exophiala spinifera CBS89968.</title>
        <authorList>
            <consortium name="The Broad Institute Genomics Platform"/>
            <person name="Cuomo C."/>
            <person name="de Hoog S."/>
            <person name="Gorbushina A."/>
            <person name="Stielow B."/>
            <person name="Teixiera M."/>
            <person name="Abouelleil A."/>
            <person name="Chapman S.B."/>
            <person name="Priest M."/>
            <person name="Young S.K."/>
            <person name="Wortman J."/>
            <person name="Nusbaum C."/>
            <person name="Birren B."/>
        </authorList>
    </citation>
    <scope>NUCLEOTIDE SEQUENCE [LARGE SCALE GENOMIC DNA]</scope>
    <source>
        <strain evidence="10 11">CBS 89968</strain>
    </source>
</reference>
<dbReference type="CDD" id="cd04301">
    <property type="entry name" value="NAT_SF"/>
    <property type="match status" value="1"/>
</dbReference>
<proteinExistence type="inferred from homology"/>
<dbReference type="GO" id="GO:0005789">
    <property type="term" value="C:endoplasmic reticulum membrane"/>
    <property type="evidence" value="ECO:0007669"/>
    <property type="project" value="UniProtKB-SubCell"/>
</dbReference>
<dbReference type="InterPro" id="IPR000182">
    <property type="entry name" value="GNAT_dom"/>
</dbReference>
<comment type="catalytic activity">
    <reaction evidence="8">
        <text>D-glucosamine 6-phosphate + acetyl-CoA = N-acetyl-D-glucosamine 6-phosphate + CoA + H(+)</text>
        <dbReference type="Rhea" id="RHEA:10292"/>
        <dbReference type="ChEBI" id="CHEBI:15378"/>
        <dbReference type="ChEBI" id="CHEBI:57287"/>
        <dbReference type="ChEBI" id="CHEBI:57288"/>
        <dbReference type="ChEBI" id="CHEBI:57513"/>
        <dbReference type="ChEBI" id="CHEBI:58725"/>
        <dbReference type="EC" id="2.3.1.4"/>
    </reaction>
</comment>
<dbReference type="PROSITE" id="PS51186">
    <property type="entry name" value="GNAT"/>
    <property type="match status" value="1"/>
</dbReference>
<dbReference type="UniPathway" id="UPA00113">
    <property type="reaction ID" value="UER00529"/>
</dbReference>
<comment type="subunit">
    <text evidence="3">Homodimer.</text>
</comment>
<evidence type="ECO:0000256" key="5">
    <source>
        <dbReference type="ARBA" id="ARBA00022824"/>
    </source>
</evidence>
<evidence type="ECO:0000256" key="6">
    <source>
        <dbReference type="ARBA" id="ARBA00023136"/>
    </source>
</evidence>
<evidence type="ECO:0000259" key="9">
    <source>
        <dbReference type="PROSITE" id="PS51186"/>
    </source>
</evidence>
<evidence type="ECO:0000313" key="10">
    <source>
        <dbReference type="EMBL" id="KIW10588.1"/>
    </source>
</evidence>
<keyword evidence="11" id="KW-1185">Reference proteome</keyword>
<evidence type="ECO:0000313" key="11">
    <source>
        <dbReference type="Proteomes" id="UP000053328"/>
    </source>
</evidence>
<dbReference type="RefSeq" id="XP_016230804.1">
    <property type="nucleotide sequence ID" value="XM_016385860.1"/>
</dbReference>
<evidence type="ECO:0000256" key="2">
    <source>
        <dbReference type="ARBA" id="ARBA00004586"/>
    </source>
</evidence>
<dbReference type="Proteomes" id="UP000053328">
    <property type="component" value="Unassembled WGS sequence"/>
</dbReference>
<keyword evidence="5" id="KW-0256">Endoplasmic reticulum</keyword>